<dbReference type="InterPro" id="IPR039537">
    <property type="entry name" value="Retrotran_Ty1/copia-like"/>
</dbReference>
<organism evidence="2">
    <name type="scientific">Sesamum radiatum</name>
    <name type="common">Black benniseed</name>
    <dbReference type="NCBI Taxonomy" id="300843"/>
    <lineage>
        <taxon>Eukaryota</taxon>
        <taxon>Viridiplantae</taxon>
        <taxon>Streptophyta</taxon>
        <taxon>Embryophyta</taxon>
        <taxon>Tracheophyta</taxon>
        <taxon>Spermatophyta</taxon>
        <taxon>Magnoliopsida</taxon>
        <taxon>eudicotyledons</taxon>
        <taxon>Gunneridae</taxon>
        <taxon>Pentapetalae</taxon>
        <taxon>asterids</taxon>
        <taxon>lamiids</taxon>
        <taxon>Lamiales</taxon>
        <taxon>Pedaliaceae</taxon>
        <taxon>Sesamum</taxon>
    </lineage>
</organism>
<gene>
    <name evidence="2" type="ORF">Sradi_6196900</name>
</gene>
<accession>A0AAW2K9Z6</accession>
<dbReference type="AlphaFoldDB" id="A0AAW2K9Z6"/>
<evidence type="ECO:0000313" key="2">
    <source>
        <dbReference type="EMBL" id="KAL0303288.1"/>
    </source>
</evidence>
<dbReference type="PANTHER" id="PTHR42648">
    <property type="entry name" value="TRANSPOSASE, PUTATIVE-RELATED"/>
    <property type="match status" value="1"/>
</dbReference>
<dbReference type="SUPFAM" id="SSF53098">
    <property type="entry name" value="Ribonuclease H-like"/>
    <property type="match status" value="1"/>
</dbReference>
<dbReference type="GO" id="GO:0003676">
    <property type="term" value="F:nucleic acid binding"/>
    <property type="evidence" value="ECO:0007669"/>
    <property type="project" value="InterPro"/>
</dbReference>
<reference evidence="2" key="2">
    <citation type="journal article" date="2024" name="Plant">
        <title>Genomic evolution and insights into agronomic trait innovations of Sesamum species.</title>
        <authorList>
            <person name="Miao H."/>
            <person name="Wang L."/>
            <person name="Qu L."/>
            <person name="Liu H."/>
            <person name="Sun Y."/>
            <person name="Le M."/>
            <person name="Wang Q."/>
            <person name="Wei S."/>
            <person name="Zheng Y."/>
            <person name="Lin W."/>
            <person name="Duan Y."/>
            <person name="Cao H."/>
            <person name="Xiong S."/>
            <person name="Wang X."/>
            <person name="Wei L."/>
            <person name="Li C."/>
            <person name="Ma Q."/>
            <person name="Ju M."/>
            <person name="Zhao R."/>
            <person name="Li G."/>
            <person name="Mu C."/>
            <person name="Tian Q."/>
            <person name="Mei H."/>
            <person name="Zhang T."/>
            <person name="Gao T."/>
            <person name="Zhang H."/>
        </authorList>
    </citation>
    <scope>NUCLEOTIDE SEQUENCE</scope>
    <source>
        <strain evidence="2">G02</strain>
    </source>
</reference>
<sequence length="137" mass="15899">MRYKSQAFRSFKEYWLEVENQIGHKTKTLRSDRGGEYLNGEFSDCLKENGFLSQWTPLGTPQLNGVAERRNRTLLDMVSSMMSLTELSPSFWGYTLDVGMGDQKPIGLALCHSRIFIKYIRLMNTIRIRQVGSYAYR</sequence>
<reference evidence="2" key="1">
    <citation type="submission" date="2020-06" db="EMBL/GenBank/DDBJ databases">
        <authorList>
            <person name="Li T."/>
            <person name="Hu X."/>
            <person name="Zhang T."/>
            <person name="Song X."/>
            <person name="Zhang H."/>
            <person name="Dai N."/>
            <person name="Sheng W."/>
            <person name="Hou X."/>
            <person name="Wei L."/>
        </authorList>
    </citation>
    <scope>NUCLEOTIDE SEQUENCE</scope>
    <source>
        <strain evidence="2">G02</strain>
        <tissue evidence="2">Leaf</tissue>
    </source>
</reference>
<dbReference type="InterPro" id="IPR036397">
    <property type="entry name" value="RNaseH_sf"/>
</dbReference>
<evidence type="ECO:0000259" key="1">
    <source>
        <dbReference type="PROSITE" id="PS50994"/>
    </source>
</evidence>
<proteinExistence type="predicted"/>
<protein>
    <recommendedName>
        <fullName evidence="1">Integrase catalytic domain-containing protein</fullName>
    </recommendedName>
</protein>
<dbReference type="InterPro" id="IPR012337">
    <property type="entry name" value="RNaseH-like_sf"/>
</dbReference>
<comment type="caution">
    <text evidence="2">The sequence shown here is derived from an EMBL/GenBank/DDBJ whole genome shotgun (WGS) entry which is preliminary data.</text>
</comment>
<dbReference type="PROSITE" id="PS50994">
    <property type="entry name" value="INTEGRASE"/>
    <property type="match status" value="1"/>
</dbReference>
<dbReference type="PANTHER" id="PTHR42648:SF27">
    <property type="entry name" value="RNA-DIRECTED DNA POLYMERASE"/>
    <property type="match status" value="1"/>
</dbReference>
<name>A0AAW2K9Z6_SESRA</name>
<dbReference type="Gene3D" id="3.30.420.10">
    <property type="entry name" value="Ribonuclease H-like superfamily/Ribonuclease H"/>
    <property type="match status" value="1"/>
</dbReference>
<dbReference type="GO" id="GO:0015074">
    <property type="term" value="P:DNA integration"/>
    <property type="evidence" value="ECO:0007669"/>
    <property type="project" value="InterPro"/>
</dbReference>
<dbReference type="EMBL" id="JACGWJ010000029">
    <property type="protein sequence ID" value="KAL0303288.1"/>
    <property type="molecule type" value="Genomic_DNA"/>
</dbReference>
<dbReference type="InterPro" id="IPR001584">
    <property type="entry name" value="Integrase_cat-core"/>
</dbReference>
<feature type="domain" description="Integrase catalytic" evidence="1">
    <location>
        <begin position="1"/>
        <end position="137"/>
    </location>
</feature>